<sequence>MIAQIEREPIVLYSTTMKENLKGRGKVRIGCGDWIPSNSTYRTHCFIYKLMQSPCQGCKIVYASSID</sequence>
<proteinExistence type="predicted"/>
<keyword evidence="2" id="KW-1185">Reference proteome</keyword>
<dbReference type="InParanoid" id="A0A330L2P4"/>
<dbReference type="Proteomes" id="UP000248168">
    <property type="component" value="Unassembled WGS sequence"/>
</dbReference>
<organism evidence="1 2">
    <name type="scientific">Nitrospira lenta</name>
    <dbReference type="NCBI Taxonomy" id="1436998"/>
    <lineage>
        <taxon>Bacteria</taxon>
        <taxon>Pseudomonadati</taxon>
        <taxon>Nitrospirota</taxon>
        <taxon>Nitrospiria</taxon>
        <taxon>Nitrospirales</taxon>
        <taxon>Nitrospiraceae</taxon>
        <taxon>Nitrospira</taxon>
    </lineage>
</organism>
<evidence type="ECO:0000313" key="2">
    <source>
        <dbReference type="Proteomes" id="UP000248168"/>
    </source>
</evidence>
<reference evidence="2" key="1">
    <citation type="submission" date="2018-04" db="EMBL/GenBank/DDBJ databases">
        <authorList>
            <person name="Lucker S."/>
            <person name="Sakoula D."/>
        </authorList>
    </citation>
    <scope>NUCLEOTIDE SEQUENCE [LARGE SCALE GENOMIC DNA]</scope>
</reference>
<name>A0A330L2P4_9BACT</name>
<accession>A0A330L2P4</accession>
<gene>
    <name evidence="1" type="ORF">NITLEN_11096</name>
</gene>
<dbReference type="EMBL" id="OUNR01000001">
    <property type="protein sequence ID" value="SPP64010.1"/>
    <property type="molecule type" value="Genomic_DNA"/>
</dbReference>
<protein>
    <submittedName>
        <fullName evidence="1">Uncharacterized protein</fullName>
    </submittedName>
</protein>
<dbReference type="AlphaFoldDB" id="A0A330L2P4"/>
<evidence type="ECO:0000313" key="1">
    <source>
        <dbReference type="EMBL" id="SPP64010.1"/>
    </source>
</evidence>